<reference evidence="4 5" key="1">
    <citation type="journal article" date="2015" name="Genome Announc.">
        <title>Expanding the biotechnology potential of lactobacilli through comparative genomics of 213 strains and associated genera.</title>
        <authorList>
            <person name="Sun Z."/>
            <person name="Harris H.M."/>
            <person name="McCann A."/>
            <person name="Guo C."/>
            <person name="Argimon S."/>
            <person name="Zhang W."/>
            <person name="Yang X."/>
            <person name="Jeffery I.B."/>
            <person name="Cooney J.C."/>
            <person name="Kagawa T.F."/>
            <person name="Liu W."/>
            <person name="Song Y."/>
            <person name="Salvetti E."/>
            <person name="Wrobel A."/>
            <person name="Rasinkangas P."/>
            <person name="Parkhill J."/>
            <person name="Rea M.C."/>
            <person name="O'Sullivan O."/>
            <person name="Ritari J."/>
            <person name="Douillard F.P."/>
            <person name="Paul Ross R."/>
            <person name="Yang R."/>
            <person name="Briner A.E."/>
            <person name="Felis G.E."/>
            <person name="de Vos W.M."/>
            <person name="Barrangou R."/>
            <person name="Klaenhammer T.R."/>
            <person name="Caufield P.W."/>
            <person name="Cui Y."/>
            <person name="Zhang H."/>
            <person name="O'Toole P.W."/>
        </authorList>
    </citation>
    <scope>NUCLEOTIDE SEQUENCE [LARGE SCALE GENOMIC DNA]</scope>
    <source>
        <strain evidence="4 5">DSM 18527</strain>
    </source>
</reference>
<dbReference type="SUPFAM" id="SSF47413">
    <property type="entry name" value="lambda repressor-like DNA-binding domains"/>
    <property type="match status" value="1"/>
</dbReference>
<feature type="compositionally biased region" description="Basic residues" evidence="2">
    <location>
        <begin position="432"/>
        <end position="441"/>
    </location>
</feature>
<evidence type="ECO:0000259" key="3">
    <source>
        <dbReference type="PROSITE" id="PS50943"/>
    </source>
</evidence>
<dbReference type="Proteomes" id="UP000051236">
    <property type="component" value="Unassembled WGS sequence"/>
</dbReference>
<dbReference type="Gene3D" id="1.10.260.40">
    <property type="entry name" value="lambda repressor-like DNA-binding domains"/>
    <property type="match status" value="1"/>
</dbReference>
<feature type="region of interest" description="Disordered" evidence="2">
    <location>
        <begin position="198"/>
        <end position="228"/>
    </location>
</feature>
<evidence type="ECO:0000313" key="4">
    <source>
        <dbReference type="EMBL" id="KRM30857.1"/>
    </source>
</evidence>
<keyword evidence="5" id="KW-1185">Reference proteome</keyword>
<dbReference type="CDD" id="cd00093">
    <property type="entry name" value="HTH_XRE"/>
    <property type="match status" value="1"/>
</dbReference>
<dbReference type="Pfam" id="PF01381">
    <property type="entry name" value="HTH_3"/>
    <property type="match status" value="1"/>
</dbReference>
<dbReference type="RefSeq" id="WP_057002940.1">
    <property type="nucleotide sequence ID" value="NZ_AZGA01000087.1"/>
</dbReference>
<organism evidence="4 5">
    <name type="scientific">Agrilactobacillus composti DSM 18527 = JCM 14202</name>
    <dbReference type="NCBI Taxonomy" id="1423734"/>
    <lineage>
        <taxon>Bacteria</taxon>
        <taxon>Bacillati</taxon>
        <taxon>Bacillota</taxon>
        <taxon>Bacilli</taxon>
        <taxon>Lactobacillales</taxon>
        <taxon>Lactobacillaceae</taxon>
        <taxon>Agrilactobacillus</taxon>
    </lineage>
</organism>
<name>A0A0R1XSX5_9LACO</name>
<dbReference type="Pfam" id="PF10087">
    <property type="entry name" value="DUF2325"/>
    <property type="match status" value="1"/>
</dbReference>
<dbReference type="EMBL" id="AZGA01000087">
    <property type="protein sequence ID" value="KRM30857.1"/>
    <property type="molecule type" value="Genomic_DNA"/>
</dbReference>
<evidence type="ECO:0000256" key="1">
    <source>
        <dbReference type="ARBA" id="ARBA00007189"/>
    </source>
</evidence>
<dbReference type="PROSITE" id="PS50943">
    <property type="entry name" value="HTH_CROC1"/>
    <property type="match status" value="1"/>
</dbReference>
<accession>A0A0R1XSX5</accession>
<comment type="caution">
    <text evidence="4">The sequence shown here is derived from an EMBL/GenBank/DDBJ whole genome shotgun (WGS) entry which is preliminary data.</text>
</comment>
<dbReference type="AlphaFoldDB" id="A0A0R1XSX5"/>
<protein>
    <recommendedName>
        <fullName evidence="3">HTH cro/C1-type domain-containing protein</fullName>
    </recommendedName>
</protein>
<sequence>MANGISRILIQARTAKGVPKTQTAKDLGVAYSTYFDWESGKRTPRNDKLFILAKYFNIPLAELRAQAQPSTPVKKIQAKSTPATTTPTSVPATTPATGSVTLDSKQLVLDILREQTTRLSQDMTPENVDAQEAELKKFIKIFKKISDLNFVETQHLITDVPQVTKAIPDNTSTHSAPVEPVENTVTPAPVEKPIQPETATVADIESPDKSEVKPAQDTPETEPVATTPVQTKLPVAAPTEPVDNVPEETDSDTLKVGWRAGHKVFIGRFRRGLSGGWVDKEIRIPEVILRQMNPPLENGDWVQAKLISDLTSSDKRYLFSLEKSDPQPSNIREVTFKPVRYRSDIRRFEVEFKNDRHELPVTIVFKDTDILKNRISTGDYVDLAYYEGKESDARIRWKYSSAEAAKKRQSIFFQKKPASETTTPTPAVQKPASKKIKKKGPTKQKIFADKVFLLVGGYMKSVGNKFKSVIEERGGSFMHYDKKNQSNSLRRDIDNADFIVVYTPEVSHQQMWVAKDYSKVKDKPIYFAKTSTEINLLQSYKRSDLFKDRNIASEI</sequence>
<dbReference type="PATRIC" id="fig|1423734.3.peg.1435"/>
<feature type="compositionally biased region" description="Low complexity" evidence="2">
    <location>
        <begin position="78"/>
        <end position="97"/>
    </location>
</feature>
<proteinExistence type="inferred from homology"/>
<feature type="domain" description="HTH cro/C1-type" evidence="3">
    <location>
        <begin position="9"/>
        <end position="63"/>
    </location>
</feature>
<evidence type="ECO:0000313" key="5">
    <source>
        <dbReference type="Proteomes" id="UP000051236"/>
    </source>
</evidence>
<dbReference type="GO" id="GO:0003677">
    <property type="term" value="F:DNA binding"/>
    <property type="evidence" value="ECO:0007669"/>
    <property type="project" value="InterPro"/>
</dbReference>
<comment type="similarity">
    <text evidence="1">Belongs to the UPF0751 family.</text>
</comment>
<dbReference type="InterPro" id="IPR010982">
    <property type="entry name" value="Lambda_DNA-bd_dom_sf"/>
</dbReference>
<gene>
    <name evidence="4" type="ORF">FC83_GL001418</name>
</gene>
<dbReference type="InterPro" id="IPR016772">
    <property type="entry name" value="UCP020408"/>
</dbReference>
<feature type="region of interest" description="Disordered" evidence="2">
    <location>
        <begin position="69"/>
        <end position="97"/>
    </location>
</feature>
<dbReference type="SMART" id="SM00530">
    <property type="entry name" value="HTH_XRE"/>
    <property type="match status" value="1"/>
</dbReference>
<evidence type="ECO:0000256" key="2">
    <source>
        <dbReference type="SAM" id="MobiDB-lite"/>
    </source>
</evidence>
<dbReference type="InterPro" id="IPR001387">
    <property type="entry name" value="Cro/C1-type_HTH"/>
</dbReference>
<feature type="region of interest" description="Disordered" evidence="2">
    <location>
        <begin position="415"/>
        <end position="441"/>
    </location>
</feature>